<dbReference type="Gene3D" id="2.60.120.200">
    <property type="match status" value="1"/>
</dbReference>
<feature type="site" description="Important for catalytic activity, responsible for pKa modulation of the active site Glu and correct orientation of both the proton donor and substrate" evidence="5">
    <location>
        <position position="174"/>
    </location>
</feature>
<dbReference type="PANTHER" id="PTHR42812:SF12">
    <property type="entry name" value="BETA-XYLOSIDASE-RELATED"/>
    <property type="match status" value="1"/>
</dbReference>
<dbReference type="AlphaFoldDB" id="A0A0U3AMA3"/>
<feature type="signal peptide" evidence="7">
    <location>
        <begin position="1"/>
        <end position="27"/>
    </location>
</feature>
<evidence type="ECO:0000256" key="5">
    <source>
        <dbReference type="PIRSR" id="PIRSR606710-2"/>
    </source>
</evidence>
<dbReference type="OrthoDB" id="9801455at2"/>
<evidence type="ECO:0000313" key="10">
    <source>
        <dbReference type="Proteomes" id="UP000068447"/>
    </source>
</evidence>
<dbReference type="KEGG" id="lal:AT746_17625"/>
<proteinExistence type="inferred from homology"/>
<evidence type="ECO:0000256" key="1">
    <source>
        <dbReference type="ARBA" id="ARBA00009865"/>
    </source>
</evidence>
<keyword evidence="2 6" id="KW-0378">Hydrolase</keyword>
<dbReference type="InterPro" id="IPR041542">
    <property type="entry name" value="GH43_C2"/>
</dbReference>
<reference evidence="9 10" key="1">
    <citation type="submission" date="2015-12" db="EMBL/GenBank/DDBJ databases">
        <title>Complete genome of Lacimicrobium alkaliphilum KCTC 32984.</title>
        <authorList>
            <person name="Kim S.-G."/>
            <person name="Lee Y.-J."/>
        </authorList>
    </citation>
    <scope>NUCLEOTIDE SEQUENCE [LARGE SCALE GENOMIC DNA]</scope>
    <source>
        <strain evidence="9 10">YelD216</strain>
    </source>
</reference>
<keyword evidence="3 6" id="KW-0326">Glycosidase</keyword>
<evidence type="ECO:0000256" key="7">
    <source>
        <dbReference type="SAM" id="SignalP"/>
    </source>
</evidence>
<dbReference type="InterPro" id="IPR023296">
    <property type="entry name" value="Glyco_hydro_beta-prop_sf"/>
</dbReference>
<dbReference type="PANTHER" id="PTHR42812">
    <property type="entry name" value="BETA-XYLOSIDASE"/>
    <property type="match status" value="1"/>
</dbReference>
<dbReference type="GO" id="GO:0004553">
    <property type="term" value="F:hydrolase activity, hydrolyzing O-glycosyl compounds"/>
    <property type="evidence" value="ECO:0007669"/>
    <property type="project" value="InterPro"/>
</dbReference>
<name>A0A0U3AMA3_9ALTE</name>
<feature type="active site" description="Proton donor" evidence="4">
    <location>
        <position position="240"/>
    </location>
</feature>
<dbReference type="InterPro" id="IPR006710">
    <property type="entry name" value="Glyco_hydro_43"/>
</dbReference>
<dbReference type="CDD" id="cd18617">
    <property type="entry name" value="GH43_XynB-like"/>
    <property type="match status" value="1"/>
</dbReference>
<dbReference type="EMBL" id="CP013650">
    <property type="protein sequence ID" value="ALS99905.1"/>
    <property type="molecule type" value="Genomic_DNA"/>
</dbReference>
<protein>
    <recommendedName>
        <fullName evidence="8">Beta-xylosidase C-terminal Concanavalin A-like domain-containing protein</fullName>
    </recommendedName>
</protein>
<dbReference type="SUPFAM" id="SSF49899">
    <property type="entry name" value="Concanavalin A-like lectins/glucanases"/>
    <property type="match status" value="1"/>
</dbReference>
<evidence type="ECO:0000256" key="6">
    <source>
        <dbReference type="RuleBase" id="RU361187"/>
    </source>
</evidence>
<dbReference type="GO" id="GO:0005975">
    <property type="term" value="P:carbohydrate metabolic process"/>
    <property type="evidence" value="ECO:0007669"/>
    <property type="project" value="InterPro"/>
</dbReference>
<accession>A0A0U3AMA3</accession>
<feature type="chain" id="PRO_5006836130" description="Beta-xylosidase C-terminal Concanavalin A-like domain-containing protein" evidence="7">
    <location>
        <begin position="28"/>
        <end position="563"/>
    </location>
</feature>
<evidence type="ECO:0000256" key="3">
    <source>
        <dbReference type="ARBA" id="ARBA00023295"/>
    </source>
</evidence>
<evidence type="ECO:0000259" key="8">
    <source>
        <dbReference type="Pfam" id="PF17851"/>
    </source>
</evidence>
<dbReference type="RefSeq" id="WP_062483153.1">
    <property type="nucleotide sequence ID" value="NZ_CP013650.1"/>
</dbReference>
<gene>
    <name evidence="9" type="ORF">AT746_17625</name>
</gene>
<dbReference type="Pfam" id="PF17851">
    <property type="entry name" value="GH43_C2"/>
    <property type="match status" value="1"/>
</dbReference>
<evidence type="ECO:0000313" key="9">
    <source>
        <dbReference type="EMBL" id="ALS99905.1"/>
    </source>
</evidence>
<dbReference type="Proteomes" id="UP000068447">
    <property type="component" value="Chromosome"/>
</dbReference>
<feature type="active site" description="Proton acceptor" evidence="4">
    <location>
        <position position="67"/>
    </location>
</feature>
<organism evidence="9 10">
    <name type="scientific">Lacimicrobium alkaliphilum</name>
    <dbReference type="NCBI Taxonomy" id="1526571"/>
    <lineage>
        <taxon>Bacteria</taxon>
        <taxon>Pseudomonadati</taxon>
        <taxon>Pseudomonadota</taxon>
        <taxon>Gammaproteobacteria</taxon>
        <taxon>Alteromonadales</taxon>
        <taxon>Alteromonadaceae</taxon>
        <taxon>Lacimicrobium</taxon>
    </lineage>
</organism>
<dbReference type="Gene3D" id="2.115.10.20">
    <property type="entry name" value="Glycosyl hydrolase domain, family 43"/>
    <property type="match status" value="1"/>
</dbReference>
<comment type="similarity">
    <text evidence="1 6">Belongs to the glycosyl hydrolase 43 family.</text>
</comment>
<evidence type="ECO:0000256" key="4">
    <source>
        <dbReference type="PIRSR" id="PIRSR606710-1"/>
    </source>
</evidence>
<dbReference type="Pfam" id="PF04616">
    <property type="entry name" value="Glyco_hydro_43"/>
    <property type="match status" value="1"/>
</dbReference>
<keyword evidence="7" id="KW-0732">Signal</keyword>
<feature type="domain" description="Beta-xylosidase C-terminal Concanavalin A-like" evidence="8">
    <location>
        <begin position="384"/>
        <end position="557"/>
    </location>
</feature>
<dbReference type="SUPFAM" id="SSF75005">
    <property type="entry name" value="Arabinanase/levansucrase/invertase"/>
    <property type="match status" value="1"/>
</dbReference>
<sequence length="563" mass="62859">MKSPALILIGCVAFSMSSLMMASAVVADPKPQASFHWFDYQGQDPVFAEPLAKGEYQNPMAAGFFPDPSITRKGDDYYIAVSSFAYTPGLPILHSRDLVNWQLIGHALNRSSQTEFSGLQISRGIFAPTLRYHDGLFYLITTAVDSGGNFIITAEDPAGPWSDPVWLPEIDGIDPDIFFDDDGRVYITHNGPPPDEPLYEGHRAIWLWEYDPETQTVLPESRKLIVNGGVDLSKQPIWIEAPHLFRHQGWYYLLCAEGGTGYNHSAVMFRTRSLDKPFEPYSGNPILTQRDLEIDRPDPVTTAGHADFVQLPDGQWWAIFLATRAYQQTYYNTGRESFLLPVNWQNGWPHILPAGEPVPYRPDTPRGLPQVPVTEPLTGNFSWRDNFDGKALNVHWNLLREFDRSWLNLDQQRLLLQAKSAGLDSMAQPAFVARRQQHMHFTASTALSLPEEGMSAGIAAFQNESYHFYLGVRADTEGYQVFLERAGDGEPEQVASQQIQPSSEPVRLKVEGKPGQIKFLYSIGSGDWHSLGGKQDGKLLSTEVAGGFVGTMLGLHARLETGE</sequence>
<dbReference type="InterPro" id="IPR051795">
    <property type="entry name" value="Glycosyl_Hydrlase_43"/>
</dbReference>
<keyword evidence="10" id="KW-1185">Reference proteome</keyword>
<dbReference type="InterPro" id="IPR013320">
    <property type="entry name" value="ConA-like_dom_sf"/>
</dbReference>
<evidence type="ECO:0000256" key="2">
    <source>
        <dbReference type="ARBA" id="ARBA00022801"/>
    </source>
</evidence>
<dbReference type="STRING" id="1526571.AT746_17625"/>